<sequence>MIIYKVGDEKKAMCGVCEAFRIVSYQLRDVPFDDGSGMVKNIIAGVCKTCDSVAVIPFQSVPAIKKQLQIQRKAVETRVPAHMIDLLNMASAELGATPDFVPLLLKYYIHQLASNPESALRLVTLLTSELATGLANKRLSLKGREIGNDIEKLKSLSQIDNTTELLKGVVLMIHHDLLVNPDAHRIAVLKSFVATVA</sequence>
<dbReference type="RefSeq" id="WP_013575149.1">
    <property type="nucleotide sequence ID" value="NC_015061.1"/>
</dbReference>
<dbReference type="KEGG" id="rah:Rahaq_1829"/>
<dbReference type="HOGENOM" id="CLU_1331007_0_0_6"/>
<dbReference type="AlphaFoldDB" id="A0A0H3FEM7"/>
<accession>A0A0H3FEM7</accession>
<evidence type="ECO:0000313" key="1">
    <source>
        <dbReference type="EMBL" id="ADW73447.1"/>
    </source>
</evidence>
<name>A0A0H3FEM7_RAHSY</name>
<organism evidence="1 2">
    <name type="scientific">Rahnella sp. (strain Y9602)</name>
    <dbReference type="NCBI Taxonomy" id="2703885"/>
    <lineage>
        <taxon>Bacteria</taxon>
        <taxon>Pseudomonadati</taxon>
        <taxon>Pseudomonadota</taxon>
        <taxon>Gammaproteobacteria</taxon>
        <taxon>Enterobacterales</taxon>
        <taxon>Yersiniaceae</taxon>
        <taxon>Rahnella</taxon>
    </lineage>
</organism>
<reference evidence="2" key="1">
    <citation type="submission" date="2011-01" db="EMBL/GenBank/DDBJ databases">
        <title>Complete sequence of chromosome of Rahnella sp. Y9602.</title>
        <authorList>
            <consortium name="US DOE Joint Genome Institute"/>
            <person name="Lucas S."/>
            <person name="Copeland A."/>
            <person name="Lapidus A."/>
            <person name="Cheng J.-F."/>
            <person name="Goodwin L."/>
            <person name="Pitluck S."/>
            <person name="Lu M."/>
            <person name="Detter J.C."/>
            <person name="Han C."/>
            <person name="Tapia R."/>
            <person name="Land M."/>
            <person name="Hauser L."/>
            <person name="Kyrpides N."/>
            <person name="Ivanova N."/>
            <person name="Ovchinnikova G."/>
            <person name="Pagani I."/>
            <person name="Sobecky P.A."/>
            <person name="Martinez R.J."/>
            <person name="Woyke T."/>
        </authorList>
    </citation>
    <scope>NUCLEOTIDE SEQUENCE [LARGE SCALE GENOMIC DNA]</scope>
    <source>
        <strain evidence="2">Y9602</strain>
    </source>
</reference>
<gene>
    <name evidence="1" type="ordered locus">Rahaq_1829</name>
</gene>
<dbReference type="eggNOG" id="ENOG5030B8X">
    <property type="taxonomic scope" value="Bacteria"/>
</dbReference>
<proteinExistence type="predicted"/>
<reference evidence="1 2" key="2">
    <citation type="journal article" date="2012" name="J. Bacteriol.">
        <title>Complete Genome Sequence of Rahnella sp. Strain Y9602, a Gammaproteobacterium Isolate from Metal- and Radionuclide-Contaminated Soil.</title>
        <authorList>
            <person name="Martinez R.J."/>
            <person name="Bruce D."/>
            <person name="Detter C."/>
            <person name="Goodwin L.A."/>
            <person name="Han J."/>
            <person name="Han C.S."/>
            <person name="Held B."/>
            <person name="Land M.L."/>
            <person name="Mikhailova N."/>
            <person name="Nolan M."/>
            <person name="Pennacchio L."/>
            <person name="Pitluck S."/>
            <person name="Tapia R."/>
            <person name="Woyke T."/>
            <person name="Sobecky P.A."/>
        </authorList>
    </citation>
    <scope>NUCLEOTIDE SEQUENCE [LARGE SCALE GENOMIC DNA]</scope>
    <source>
        <strain evidence="1 2">Y9602</strain>
    </source>
</reference>
<dbReference type="Proteomes" id="UP000007257">
    <property type="component" value="Chromosome"/>
</dbReference>
<dbReference type="OrthoDB" id="6116181at2"/>
<dbReference type="EMBL" id="CP002505">
    <property type="protein sequence ID" value="ADW73447.1"/>
    <property type="molecule type" value="Genomic_DNA"/>
</dbReference>
<evidence type="ECO:0000313" key="2">
    <source>
        <dbReference type="Proteomes" id="UP000007257"/>
    </source>
</evidence>
<protein>
    <submittedName>
        <fullName evidence="1">Uncharacterized protein</fullName>
    </submittedName>
</protein>